<accession>A0ACD4NPM8</accession>
<keyword evidence="2" id="KW-1185">Reference proteome</keyword>
<proteinExistence type="predicted"/>
<gene>
    <name evidence="1" type="ORF">OXU80_00865</name>
</gene>
<reference evidence="1" key="1">
    <citation type="submission" date="2022-11" db="EMBL/GenBank/DDBJ databases">
        <title>beta-Carotene-producing bacterium, Jeongeuplla avenae sp. nov., alleviates the salt stress of Arabidopsis seedlings.</title>
        <authorList>
            <person name="Jiang L."/>
            <person name="Lee J."/>
        </authorList>
    </citation>
    <scope>NUCLEOTIDE SEQUENCE</scope>
    <source>
        <strain evidence="1">DY_R2A_6</strain>
    </source>
</reference>
<name>A0ACD4NPM8_9HYPH</name>
<organism evidence="1 2">
    <name type="scientific">Antarcticirhabdus aurantiaca</name>
    <dbReference type="NCBI Taxonomy" id="2606717"/>
    <lineage>
        <taxon>Bacteria</taxon>
        <taxon>Pseudomonadati</taxon>
        <taxon>Pseudomonadota</taxon>
        <taxon>Alphaproteobacteria</taxon>
        <taxon>Hyphomicrobiales</taxon>
        <taxon>Aurantimonadaceae</taxon>
        <taxon>Antarcticirhabdus</taxon>
    </lineage>
</organism>
<dbReference type="EMBL" id="CP113520">
    <property type="protein sequence ID" value="WAJ28836.1"/>
    <property type="molecule type" value="Genomic_DNA"/>
</dbReference>
<protein>
    <submittedName>
        <fullName evidence="1">Response regulator</fullName>
    </submittedName>
</protein>
<evidence type="ECO:0000313" key="1">
    <source>
        <dbReference type="EMBL" id="WAJ28836.1"/>
    </source>
</evidence>
<sequence>MTPEPALQGLNGLVVEDNMIIALDAEQMLLDCGMANVFTAASVAQARRIIETEELGVALLDVNLGNETSFALVGDLKARAVPFVFVTGYGEAVELPAEASGAEAVKKPFAGPTLVEALARAATRAR</sequence>
<evidence type="ECO:0000313" key="2">
    <source>
        <dbReference type="Proteomes" id="UP001163223"/>
    </source>
</evidence>
<dbReference type="Proteomes" id="UP001163223">
    <property type="component" value="Chromosome"/>
</dbReference>